<sequence length="728" mass="82744">MMQQQCHQDQIGNQQGMAQQMVLCPVQVVYETQILVKPGDQIQPNQTIYLNQHNPPPWIKNAQHTQVMYVQHMPSNMVPNIQQSMDQSLYIQNCQMPQQAYQIQQQMLAQNPQETRPIQIQNVQANMLQGFPNISANIQHDQQIQMTNYNQIPNHVPNRQIMSNNQPINHQTNSPQTLEMQRPVYMNVRTSIPQHSIRQQILIPQNTPNSQHIGQTYIQTHVPQRQIQLNNVQRTVTPTSANITQSPRPTPNTTQNPPTNVLTNINPVISNVRNGNFTFRPIQPRTPYRHNLPNIGALTQPTNHLPNTRPNISGTSSVTAHIVPVTKTLTATTGTQINRKRKAESPDDIPKKTALNPATINENPTKQSSITAKAISHPNNVSIPSKNVTNPNAVLNKNTPIAKPNDNAPQDTRLQTPDANTASANQTENDKLIRNTVFTQARGRLLNDKEPPQVIEKESRPDNLEEIPRNPAPIKEEDPPKNNFKIPATPEAKKKRNKPPVVIANSDKNSEASDEIKKVEVKTEEGDINAQFRIKREKYQDFQLDKDVKALVRDKIEMKRELESGQRILTHVLDGYVIQESNMAFPIRKPLKERKVYPCTIAPNGLVDNIAIIKSEPVHHVPGDIPLLPYYHMHVNRKPETPEDCENEKDLETKKDNPFEALQQTTVKSWTVHQLSEHLSKHKWDDTISILQEHEMDGESLFLASKTQLTQIGIREEHADFICDFIKS</sequence>
<dbReference type="AlphaFoldDB" id="A0A8R2GB86"/>
<dbReference type="EnsemblMetazoa" id="XM_012696442.3">
    <property type="protein sequence ID" value="XP_012551896.1"/>
    <property type="gene ID" value="LOC101736380"/>
</dbReference>
<proteinExistence type="predicted"/>
<evidence type="ECO:0008006" key="4">
    <source>
        <dbReference type="Google" id="ProtNLM"/>
    </source>
</evidence>
<dbReference type="InterPro" id="IPR013761">
    <property type="entry name" value="SAM/pointed_sf"/>
</dbReference>
<evidence type="ECO:0000313" key="3">
    <source>
        <dbReference type="Proteomes" id="UP000005204"/>
    </source>
</evidence>
<evidence type="ECO:0000313" key="2">
    <source>
        <dbReference type="EnsemblMetazoa" id="XP_012551896.1"/>
    </source>
</evidence>
<keyword evidence="3" id="KW-1185">Reference proteome</keyword>
<accession>A0A8R2GB86</accession>
<feature type="compositionally biased region" description="Basic and acidic residues" evidence="1">
    <location>
        <begin position="448"/>
        <end position="480"/>
    </location>
</feature>
<dbReference type="RefSeq" id="XP_012551896.1">
    <property type="nucleotide sequence ID" value="XM_012696442.4"/>
</dbReference>
<protein>
    <recommendedName>
        <fullName evidence="4">SAM domain-containing protein</fullName>
    </recommendedName>
</protein>
<dbReference type="OrthoDB" id="10004495at2759"/>
<organism evidence="2 3">
    <name type="scientific">Bombyx mori</name>
    <name type="common">Silk moth</name>
    <dbReference type="NCBI Taxonomy" id="7091"/>
    <lineage>
        <taxon>Eukaryota</taxon>
        <taxon>Metazoa</taxon>
        <taxon>Ecdysozoa</taxon>
        <taxon>Arthropoda</taxon>
        <taxon>Hexapoda</taxon>
        <taxon>Insecta</taxon>
        <taxon>Pterygota</taxon>
        <taxon>Neoptera</taxon>
        <taxon>Endopterygota</taxon>
        <taxon>Lepidoptera</taxon>
        <taxon>Glossata</taxon>
        <taxon>Ditrysia</taxon>
        <taxon>Bombycoidea</taxon>
        <taxon>Bombycidae</taxon>
        <taxon>Bombycinae</taxon>
        <taxon>Bombyx</taxon>
    </lineage>
</organism>
<feature type="region of interest" description="Disordered" evidence="1">
    <location>
        <begin position="448"/>
        <end position="509"/>
    </location>
</feature>
<reference evidence="3" key="1">
    <citation type="journal article" date="2008" name="Insect Biochem. Mol. Biol.">
        <title>The genome of a lepidopteran model insect, the silkworm Bombyx mori.</title>
        <authorList>
            <consortium name="International Silkworm Genome Consortium"/>
        </authorList>
    </citation>
    <scope>NUCLEOTIDE SEQUENCE [LARGE SCALE GENOMIC DNA]</scope>
    <source>
        <strain evidence="3">p50T</strain>
    </source>
</reference>
<evidence type="ECO:0000256" key="1">
    <source>
        <dbReference type="SAM" id="MobiDB-lite"/>
    </source>
</evidence>
<feature type="compositionally biased region" description="Low complexity" evidence="1">
    <location>
        <begin position="251"/>
        <end position="260"/>
    </location>
</feature>
<feature type="region of interest" description="Disordered" evidence="1">
    <location>
        <begin position="240"/>
        <end position="260"/>
    </location>
</feature>
<dbReference type="GeneID" id="101736380"/>
<name>A0A8R2GB86_BOMMO</name>
<feature type="region of interest" description="Disordered" evidence="1">
    <location>
        <begin position="331"/>
        <end position="427"/>
    </location>
</feature>
<dbReference type="KEGG" id="bmor:101736380"/>
<feature type="compositionally biased region" description="Polar residues" evidence="1">
    <location>
        <begin position="356"/>
        <end position="399"/>
    </location>
</feature>
<dbReference type="Proteomes" id="UP000005204">
    <property type="component" value="Unassembled WGS sequence"/>
</dbReference>
<feature type="compositionally biased region" description="Polar residues" evidence="1">
    <location>
        <begin position="407"/>
        <end position="427"/>
    </location>
</feature>
<dbReference type="Gene3D" id="1.10.150.50">
    <property type="entry name" value="Transcription Factor, Ets-1"/>
    <property type="match status" value="1"/>
</dbReference>
<dbReference type="SUPFAM" id="SSF47769">
    <property type="entry name" value="SAM/Pointed domain"/>
    <property type="match status" value="1"/>
</dbReference>
<reference evidence="2" key="2">
    <citation type="submission" date="2022-06" db="UniProtKB">
        <authorList>
            <consortium name="EnsemblMetazoa"/>
        </authorList>
    </citation>
    <scope>IDENTIFICATION</scope>
    <source>
        <strain evidence="2">p50T (Dazao)</strain>
    </source>
</reference>